<organism evidence="2 3">
    <name type="scientific">Methylophaga frappieri (strain ATCC BAA-2434 / DSM 25690 / JAM7)</name>
    <dbReference type="NCBI Taxonomy" id="754477"/>
    <lineage>
        <taxon>Bacteria</taxon>
        <taxon>Pseudomonadati</taxon>
        <taxon>Pseudomonadota</taxon>
        <taxon>Gammaproteobacteria</taxon>
        <taxon>Thiotrichales</taxon>
        <taxon>Piscirickettsiaceae</taxon>
        <taxon>Methylophaga</taxon>
    </lineage>
</organism>
<dbReference type="InterPro" id="IPR007421">
    <property type="entry name" value="Schlafen_AlbA_2_dom"/>
</dbReference>
<dbReference type="PANTHER" id="PTHR12155">
    <property type="entry name" value="SCHLAFEN"/>
    <property type="match status" value="1"/>
</dbReference>
<dbReference type="KEGG" id="mec:Q7C_1436"/>
<name>I1YI43_METFJ</name>
<evidence type="ECO:0000313" key="2">
    <source>
        <dbReference type="EMBL" id="AFJ02586.1"/>
    </source>
</evidence>
<feature type="domain" description="Schlafen AlbA-2" evidence="1">
    <location>
        <begin position="119"/>
        <end position="246"/>
    </location>
</feature>
<dbReference type="Proteomes" id="UP000009145">
    <property type="component" value="Chromosome"/>
</dbReference>
<dbReference type="HOGENOM" id="CLU_1056934_0_0_6"/>
<sequence length="263" mass="30042">MHHNDEDLELLIDKNWCLQNAFDEINQVYYPGGLTTGPQRNRLIEAWGQLVGKTKALAELDLLVVEYGSINKMSKSVRMSPQSIKYLRNFFESLPDDFEQIIPMKSYEFIEGRKCSLEENLYHEFKEVNGNNPTKSIQNLVDEYILAFLNSSGGSIFWGICDDGKVKSLELNSREKDDIKKAIYQKINTIEPSIDPTKIGIHFHKVLEATNGHVLEVNVPKSNSTGLYFNSSGNTWVKVNGCKQKLQGLALQDYIIQRIQDYD</sequence>
<dbReference type="PANTHER" id="PTHR12155:SF41">
    <property type="entry name" value="SCHLAFEN ALBA-2 DOMAIN-CONTAINING PROTEIN"/>
    <property type="match status" value="1"/>
</dbReference>
<dbReference type="eggNOG" id="COG2865">
    <property type="taxonomic scope" value="Bacteria"/>
</dbReference>
<dbReference type="PATRIC" id="fig|754477.3.peg.1417"/>
<protein>
    <submittedName>
        <fullName evidence="2">Putative transcriptional regulator with HTH domain</fullName>
    </submittedName>
</protein>
<dbReference type="AlphaFoldDB" id="I1YI43"/>
<evidence type="ECO:0000313" key="3">
    <source>
        <dbReference type="Proteomes" id="UP000009145"/>
    </source>
</evidence>
<keyword evidence="3" id="KW-1185">Reference proteome</keyword>
<accession>I1YI43</accession>
<dbReference type="EMBL" id="CP003380">
    <property type="protein sequence ID" value="AFJ02586.1"/>
    <property type="molecule type" value="Genomic_DNA"/>
</dbReference>
<dbReference type="Gene3D" id="3.30.950.30">
    <property type="entry name" value="Schlafen, AAA domain"/>
    <property type="match status" value="1"/>
</dbReference>
<evidence type="ECO:0000259" key="1">
    <source>
        <dbReference type="Pfam" id="PF04326"/>
    </source>
</evidence>
<dbReference type="InterPro" id="IPR038461">
    <property type="entry name" value="Schlafen_AlbA_2_dom_sf"/>
</dbReference>
<gene>
    <name evidence="2" type="ordered locus">Q7C_1436</name>
</gene>
<proteinExistence type="predicted"/>
<reference evidence="2 3" key="1">
    <citation type="journal article" date="2012" name="J. Bacteriol.">
        <title>Complete genome sequences of Methylophaga sp. strain JAM1 and Methylophaga sp. strain JAM7.</title>
        <authorList>
            <person name="Villeneuve C."/>
            <person name="Martineau C."/>
            <person name="Mauffrey F."/>
            <person name="Villemur R."/>
        </authorList>
    </citation>
    <scope>NUCLEOTIDE SEQUENCE [LARGE SCALE GENOMIC DNA]</scope>
    <source>
        <strain evidence="2 3">JAM7</strain>
    </source>
</reference>
<dbReference type="Pfam" id="PF04326">
    <property type="entry name" value="SLFN_AlbA_2"/>
    <property type="match status" value="1"/>
</dbReference>
<dbReference type="InterPro" id="IPR029684">
    <property type="entry name" value="Schlafen"/>
</dbReference>